<evidence type="ECO:0000256" key="1">
    <source>
        <dbReference type="SAM" id="Phobius"/>
    </source>
</evidence>
<dbReference type="Proteomes" id="UP000447833">
    <property type="component" value="Unassembled WGS sequence"/>
</dbReference>
<dbReference type="PROSITE" id="PS51257">
    <property type="entry name" value="PROKAR_LIPOPROTEIN"/>
    <property type="match status" value="1"/>
</dbReference>
<evidence type="ECO:0000313" key="2">
    <source>
        <dbReference type="EMBL" id="MYL65312.1"/>
    </source>
</evidence>
<dbReference type="EMBL" id="WMEY01000006">
    <property type="protein sequence ID" value="MYL65312.1"/>
    <property type="molecule type" value="Genomic_DNA"/>
</dbReference>
<comment type="caution">
    <text evidence="2">The sequence shown here is derived from an EMBL/GenBank/DDBJ whole genome shotgun (WGS) entry which is preliminary data.</text>
</comment>
<dbReference type="NCBIfam" id="TIGR02206">
    <property type="entry name" value="intg_mem_TP0381"/>
    <property type="match status" value="1"/>
</dbReference>
<feature type="transmembrane region" description="Helical" evidence="1">
    <location>
        <begin position="104"/>
        <end position="123"/>
    </location>
</feature>
<reference evidence="2 3" key="1">
    <citation type="submission" date="2019-11" db="EMBL/GenBank/DDBJ databases">
        <title>Genome sequences of 17 halophilic strains isolated from different environments.</title>
        <authorList>
            <person name="Furrow R.E."/>
        </authorList>
    </citation>
    <scope>NUCLEOTIDE SEQUENCE [LARGE SCALE GENOMIC DNA]</scope>
    <source>
        <strain evidence="2 3">22506_14_FS</strain>
    </source>
</reference>
<keyword evidence="1" id="KW-0472">Membrane</keyword>
<feature type="transmembrane region" description="Helical" evidence="1">
    <location>
        <begin position="75"/>
        <end position="97"/>
    </location>
</feature>
<gene>
    <name evidence="2" type="ORF">GLW07_18295</name>
</gene>
<accession>A0A845F2P4</accession>
<evidence type="ECO:0000313" key="3">
    <source>
        <dbReference type="Proteomes" id="UP000447833"/>
    </source>
</evidence>
<proteinExistence type="predicted"/>
<keyword evidence="1" id="KW-1133">Transmembrane helix</keyword>
<sequence length="255" mass="29675">MEKYFSWFTESSFTLFSFPHLLTLFLVGSCIIGMLLFRKTLRNKLPNLVIRLMIAFLLLLSEISFHAWFAYYNEWSITTALPLQLSSISLFLAIALVLTKNKTLFPITYFAGSASALLAMITPDLGPYAFPHFRFFHFFIAHGGILLATWFMIIVEKAFPSYRSLWISFAGLNTYVLLLFPLNLTLGSNYMFLMKEPASQTLISYLGPWPFYLLSLEVITIIVFHLLYLPFHFLLRRPFHHSPLFNNREIRKRTL</sequence>
<keyword evidence="1" id="KW-0812">Transmembrane</keyword>
<feature type="transmembrane region" description="Helical" evidence="1">
    <location>
        <begin position="211"/>
        <end position="235"/>
    </location>
</feature>
<feature type="transmembrane region" description="Helical" evidence="1">
    <location>
        <begin position="165"/>
        <end position="191"/>
    </location>
</feature>
<name>A0A845F2P4_9BACL</name>
<feature type="transmembrane region" description="Helical" evidence="1">
    <location>
        <begin position="20"/>
        <end position="37"/>
    </location>
</feature>
<feature type="transmembrane region" description="Helical" evidence="1">
    <location>
        <begin position="135"/>
        <end position="153"/>
    </location>
</feature>
<dbReference type="RefSeq" id="WP_160920663.1">
    <property type="nucleotide sequence ID" value="NZ_WMEY01000006.1"/>
</dbReference>
<organism evidence="2 3">
    <name type="scientific">Guptibacillus hwajinpoensis</name>
    <dbReference type="NCBI Taxonomy" id="208199"/>
    <lineage>
        <taxon>Bacteria</taxon>
        <taxon>Bacillati</taxon>
        <taxon>Bacillota</taxon>
        <taxon>Bacilli</taxon>
        <taxon>Bacillales</taxon>
        <taxon>Guptibacillaceae</taxon>
        <taxon>Guptibacillus</taxon>
    </lineage>
</organism>
<feature type="transmembrane region" description="Helical" evidence="1">
    <location>
        <begin position="49"/>
        <end position="69"/>
    </location>
</feature>
<dbReference type="AlphaFoldDB" id="A0A845F2P4"/>
<protein>
    <submittedName>
        <fullName evidence="2">TIGR02206 family membrane protein</fullName>
    </submittedName>
</protein>
<dbReference type="Pfam" id="PF14808">
    <property type="entry name" value="TMEM164"/>
    <property type="match status" value="1"/>
</dbReference>
<dbReference type="InterPro" id="IPR011737">
    <property type="entry name" value="CHP02206_TP0381"/>
</dbReference>